<dbReference type="SUPFAM" id="SSF53850">
    <property type="entry name" value="Periplasmic binding protein-like II"/>
    <property type="match status" value="1"/>
</dbReference>
<reference evidence="1 2" key="1">
    <citation type="submission" date="2015-05" db="EMBL/GenBank/DDBJ databases">
        <title>Draft genome sequence of Microvirga vignae strain BR3299, a novel nitrogen fixing bacteria isolated from Brazil semi-aired region.</title>
        <authorList>
            <person name="Zilli J.E."/>
            <person name="Passos S.R."/>
            <person name="Leite J."/>
            <person name="Baldani J.I."/>
            <person name="Xavier G.R."/>
            <person name="Rumjaneck N.G."/>
            <person name="Simoes-Araujo J.L."/>
        </authorList>
    </citation>
    <scope>NUCLEOTIDE SEQUENCE [LARGE SCALE GENOMIC DNA]</scope>
    <source>
        <strain evidence="1 2">BR3299</strain>
    </source>
</reference>
<evidence type="ECO:0000313" key="1">
    <source>
        <dbReference type="EMBL" id="KLK90681.1"/>
    </source>
</evidence>
<protein>
    <submittedName>
        <fullName evidence="1">Uncharacterized protein</fullName>
    </submittedName>
</protein>
<sequence length="80" mass="8862">MTLVRPASVNVTTPLPEYPTPEYGIYVVRPPGSYVPGKVRVLIDMLVERFGGTPEWDRYLAGSGDGKHVSRKVVNGTFRN</sequence>
<name>A0A0H1R769_9HYPH</name>
<comment type="caution">
    <text evidence="1">The sequence shown here is derived from an EMBL/GenBank/DDBJ whole genome shotgun (WGS) entry which is preliminary data.</text>
</comment>
<dbReference type="Gene3D" id="3.40.190.290">
    <property type="match status" value="1"/>
</dbReference>
<accession>A0A0H1R769</accession>
<organism evidence="1 2">
    <name type="scientific">Microvirga vignae</name>
    <dbReference type="NCBI Taxonomy" id="1225564"/>
    <lineage>
        <taxon>Bacteria</taxon>
        <taxon>Pseudomonadati</taxon>
        <taxon>Pseudomonadota</taxon>
        <taxon>Alphaproteobacteria</taxon>
        <taxon>Hyphomicrobiales</taxon>
        <taxon>Methylobacteriaceae</taxon>
        <taxon>Microvirga</taxon>
    </lineage>
</organism>
<evidence type="ECO:0000313" key="2">
    <source>
        <dbReference type="Proteomes" id="UP000035489"/>
    </source>
</evidence>
<proteinExistence type="predicted"/>
<dbReference type="AlphaFoldDB" id="A0A0H1R769"/>
<keyword evidence="2" id="KW-1185">Reference proteome</keyword>
<dbReference type="PATRIC" id="fig|1225564.3.peg.6336"/>
<gene>
    <name evidence="1" type="ORF">AA309_24335</name>
</gene>
<dbReference type="Proteomes" id="UP000035489">
    <property type="component" value="Unassembled WGS sequence"/>
</dbReference>
<dbReference type="EMBL" id="LCYG01000070">
    <property type="protein sequence ID" value="KLK90681.1"/>
    <property type="molecule type" value="Genomic_DNA"/>
</dbReference>